<dbReference type="PANTHER" id="PTHR33164:SF43">
    <property type="entry name" value="HTH-TYPE TRANSCRIPTIONAL REPRESSOR YETL"/>
    <property type="match status" value="1"/>
</dbReference>
<reference evidence="3 4" key="1">
    <citation type="submission" date="2018-07" db="EMBL/GenBank/DDBJ databases">
        <authorList>
            <person name="Quirk P.G."/>
            <person name="Krulwich T.A."/>
        </authorList>
    </citation>
    <scope>NUCLEOTIDE SEQUENCE [LARGE SCALE GENOMIC DNA]</scope>
    <source>
        <strain evidence="3 4">CC-BB4</strain>
    </source>
</reference>
<dbReference type="PROSITE" id="PS50995">
    <property type="entry name" value="HTH_MARR_2"/>
    <property type="match status" value="1"/>
</dbReference>
<organism evidence="3 4">
    <name type="scientific">Pseudolabrys taiwanensis</name>
    <dbReference type="NCBI Taxonomy" id="331696"/>
    <lineage>
        <taxon>Bacteria</taxon>
        <taxon>Pseudomonadati</taxon>
        <taxon>Pseudomonadota</taxon>
        <taxon>Alphaproteobacteria</taxon>
        <taxon>Hyphomicrobiales</taxon>
        <taxon>Xanthobacteraceae</taxon>
        <taxon>Pseudolabrys</taxon>
    </lineage>
</organism>
<feature type="domain" description="HTH marR-type" evidence="2">
    <location>
        <begin position="8"/>
        <end position="140"/>
    </location>
</feature>
<dbReference type="InterPro" id="IPR036390">
    <property type="entry name" value="WH_DNA-bd_sf"/>
</dbReference>
<name>A0A345ZVK8_9HYPH</name>
<proteinExistence type="predicted"/>
<dbReference type="RefSeq" id="WP_115691103.1">
    <property type="nucleotide sequence ID" value="NZ_CP031417.1"/>
</dbReference>
<protein>
    <submittedName>
        <fullName evidence="3">MarR family transcriptional regulator</fullName>
    </submittedName>
</protein>
<dbReference type="SUPFAM" id="SSF46785">
    <property type="entry name" value="Winged helix' DNA-binding domain"/>
    <property type="match status" value="1"/>
</dbReference>
<dbReference type="Gene3D" id="1.10.10.10">
    <property type="entry name" value="Winged helix-like DNA-binding domain superfamily/Winged helix DNA-binding domain"/>
    <property type="match status" value="1"/>
</dbReference>
<evidence type="ECO:0000256" key="1">
    <source>
        <dbReference type="SAM" id="MobiDB-lite"/>
    </source>
</evidence>
<evidence type="ECO:0000313" key="3">
    <source>
        <dbReference type="EMBL" id="AXK80955.1"/>
    </source>
</evidence>
<dbReference type="AlphaFoldDB" id="A0A345ZVK8"/>
<sequence length="174" mass="19861">MSRRLVLQDFLPYLLNRAGMKIGLVFSRDVEPYGVTLPMWRVLIELWHKGDHRLGELAERTTIDLSTLSRLIVSMQRKRLVVRRRSGLDRRALSLALTEKGLELVEKVAPYALHYEQVAMQGLSESEIAQLKHALRKVFENLDEATRRKAASGKTAARRGRRAKTPITSDRDSA</sequence>
<dbReference type="Proteomes" id="UP000254889">
    <property type="component" value="Chromosome"/>
</dbReference>
<dbReference type="OrthoDB" id="8906692at2"/>
<gene>
    <name evidence="3" type="ORF">DW352_10790</name>
</gene>
<feature type="compositionally biased region" description="Basic residues" evidence="1">
    <location>
        <begin position="148"/>
        <end position="164"/>
    </location>
</feature>
<evidence type="ECO:0000259" key="2">
    <source>
        <dbReference type="PROSITE" id="PS50995"/>
    </source>
</evidence>
<keyword evidence="4" id="KW-1185">Reference proteome</keyword>
<dbReference type="SMART" id="SM00347">
    <property type="entry name" value="HTH_MARR"/>
    <property type="match status" value="1"/>
</dbReference>
<accession>A0A345ZVK8</accession>
<dbReference type="GO" id="GO:0006950">
    <property type="term" value="P:response to stress"/>
    <property type="evidence" value="ECO:0007669"/>
    <property type="project" value="TreeGrafter"/>
</dbReference>
<dbReference type="Pfam" id="PF12802">
    <property type="entry name" value="MarR_2"/>
    <property type="match status" value="1"/>
</dbReference>
<dbReference type="PANTHER" id="PTHR33164">
    <property type="entry name" value="TRANSCRIPTIONAL REGULATOR, MARR FAMILY"/>
    <property type="match status" value="1"/>
</dbReference>
<dbReference type="GO" id="GO:0003700">
    <property type="term" value="F:DNA-binding transcription factor activity"/>
    <property type="evidence" value="ECO:0007669"/>
    <property type="project" value="InterPro"/>
</dbReference>
<dbReference type="KEGG" id="ptaw:DW352_10790"/>
<dbReference type="PRINTS" id="PR00598">
    <property type="entry name" value="HTHMARR"/>
</dbReference>
<dbReference type="EMBL" id="CP031417">
    <property type="protein sequence ID" value="AXK80955.1"/>
    <property type="molecule type" value="Genomic_DNA"/>
</dbReference>
<dbReference type="InterPro" id="IPR000835">
    <property type="entry name" value="HTH_MarR-typ"/>
</dbReference>
<dbReference type="InterPro" id="IPR039422">
    <property type="entry name" value="MarR/SlyA-like"/>
</dbReference>
<feature type="region of interest" description="Disordered" evidence="1">
    <location>
        <begin position="147"/>
        <end position="174"/>
    </location>
</feature>
<evidence type="ECO:0000313" key="4">
    <source>
        <dbReference type="Proteomes" id="UP000254889"/>
    </source>
</evidence>
<dbReference type="InterPro" id="IPR036388">
    <property type="entry name" value="WH-like_DNA-bd_sf"/>
</dbReference>